<evidence type="ECO:0000259" key="6">
    <source>
        <dbReference type="PROSITE" id="PS50966"/>
    </source>
</evidence>
<evidence type="ECO:0000313" key="8">
    <source>
        <dbReference type="Proteomes" id="UP000264353"/>
    </source>
</evidence>
<evidence type="ECO:0000313" key="7">
    <source>
        <dbReference type="EMBL" id="RID58596.1"/>
    </source>
</evidence>
<accession>A0A397Z5Y8</accession>
<dbReference type="SMART" id="SM00575">
    <property type="entry name" value="ZnF_PMZ"/>
    <property type="match status" value="1"/>
</dbReference>
<evidence type="ECO:0000256" key="4">
    <source>
        <dbReference type="PROSITE-ProRule" id="PRU00325"/>
    </source>
</evidence>
<dbReference type="PANTHER" id="PTHR31973:SF113">
    <property type="entry name" value="PROTEIN FAR1-RELATED SEQUENCE 5-LIKE"/>
    <property type="match status" value="1"/>
</dbReference>
<keyword evidence="3" id="KW-0862">Zinc</keyword>
<evidence type="ECO:0000256" key="1">
    <source>
        <dbReference type="ARBA" id="ARBA00022723"/>
    </source>
</evidence>
<feature type="region of interest" description="Disordered" evidence="5">
    <location>
        <begin position="1"/>
        <end position="38"/>
    </location>
</feature>
<sequence length="653" mass="74119">MSERDRTPSTGEWTKQSTYNLQSHDLNHRSKTSKESVTSMKITIGASTTVKNQELYEKSVDGNEGLAGKKVQMRLDLTTSLQSDDKDQSDDGVLDDTLVIYNAENMPQNSASVDLIPAANNSPTISATVGLIPNPANGDDNLVINLDDSSLEDSMDSVTTNQHTELYVGMVFTNRDEFKLHMALYAIRKKFRFRNIRSAPNGMVLRCFSSNCQWRVYATKLKDSDVYEIRKLDPIHTCFVDDRSGYQSQVTHHVVGEMMKARFNGSSGGPKPGDIRQVMQGDHDVRISYWKAWRSREIALEYAKGNSRGSYNLFLDYLCKLAEANPGTLAEIETEYNEKIGNRFKYMFLAMGASIMGFEYMRKVVVVNGTHLRGKYAGCLLTAYAQDGNYQVFPLAIAIVDGENDNSWEWFFKKLQAFVPNTNNIVFVSYRHASILFGQEAKHCACIIHLKRNIRTYYKDKNLGFLVAKAGRAYRLADFYKVFNEIKHLNASCADYLIGIGFEHWTCFHFPGCRYNIMTSNTREYPIVALVEFIRAKMMSWLSTRGSTISESLDKFTPKVMEILAVNFESSAGFEVKKIKHLEYEVRNKEGCSFHVDISKRFCSCFEFQLLKIPCQHAIAAAIVAKSGKFDPEPSNFQILSKLFCYTEDCCCF</sequence>
<name>A0A397Z5Y8_BRACM</name>
<feature type="compositionally biased region" description="Polar residues" evidence="5">
    <location>
        <begin position="8"/>
        <end position="24"/>
    </location>
</feature>
<dbReference type="InterPro" id="IPR007527">
    <property type="entry name" value="Znf_SWIM"/>
</dbReference>
<keyword evidence="1" id="KW-0479">Metal-binding</keyword>
<dbReference type="GO" id="GO:0008270">
    <property type="term" value="F:zinc ion binding"/>
    <property type="evidence" value="ECO:0007669"/>
    <property type="project" value="UniProtKB-KW"/>
</dbReference>
<dbReference type="InterPro" id="IPR006564">
    <property type="entry name" value="Znf_PMZ"/>
</dbReference>
<feature type="domain" description="SWIM-type" evidence="6">
    <location>
        <begin position="594"/>
        <end position="626"/>
    </location>
</feature>
<dbReference type="Pfam" id="PF04434">
    <property type="entry name" value="SWIM"/>
    <property type="match status" value="1"/>
</dbReference>
<dbReference type="Pfam" id="PF10551">
    <property type="entry name" value="MULE"/>
    <property type="match status" value="1"/>
</dbReference>
<keyword evidence="2 4" id="KW-0863">Zinc-finger</keyword>
<dbReference type="PROSITE" id="PS50966">
    <property type="entry name" value="ZF_SWIM"/>
    <property type="match status" value="1"/>
</dbReference>
<evidence type="ECO:0000256" key="5">
    <source>
        <dbReference type="SAM" id="MobiDB-lite"/>
    </source>
</evidence>
<organism evidence="7 8">
    <name type="scientific">Brassica campestris</name>
    <name type="common">Field mustard</name>
    <dbReference type="NCBI Taxonomy" id="3711"/>
    <lineage>
        <taxon>Eukaryota</taxon>
        <taxon>Viridiplantae</taxon>
        <taxon>Streptophyta</taxon>
        <taxon>Embryophyta</taxon>
        <taxon>Tracheophyta</taxon>
        <taxon>Spermatophyta</taxon>
        <taxon>Magnoliopsida</taxon>
        <taxon>eudicotyledons</taxon>
        <taxon>Gunneridae</taxon>
        <taxon>Pentapetalae</taxon>
        <taxon>rosids</taxon>
        <taxon>malvids</taxon>
        <taxon>Brassicales</taxon>
        <taxon>Brassicaceae</taxon>
        <taxon>Brassiceae</taxon>
        <taxon>Brassica</taxon>
    </lineage>
</organism>
<dbReference type="EMBL" id="CM010633">
    <property type="protein sequence ID" value="RID58596.1"/>
    <property type="molecule type" value="Genomic_DNA"/>
</dbReference>
<protein>
    <recommendedName>
        <fullName evidence="6">SWIM-type domain-containing protein</fullName>
    </recommendedName>
</protein>
<dbReference type="Pfam" id="PF03108">
    <property type="entry name" value="DBD_Tnp_Mut"/>
    <property type="match status" value="1"/>
</dbReference>
<dbReference type="InterPro" id="IPR018289">
    <property type="entry name" value="MULE_transposase_dom"/>
</dbReference>
<reference evidence="7 8" key="1">
    <citation type="submission" date="2018-06" db="EMBL/GenBank/DDBJ databases">
        <title>WGS assembly of Brassica rapa FPsc.</title>
        <authorList>
            <person name="Bowman J."/>
            <person name="Kohchi T."/>
            <person name="Yamato K."/>
            <person name="Jenkins J."/>
            <person name="Shu S."/>
            <person name="Ishizaki K."/>
            <person name="Yamaoka S."/>
            <person name="Nishihama R."/>
            <person name="Nakamura Y."/>
            <person name="Berger F."/>
            <person name="Adam C."/>
            <person name="Aki S."/>
            <person name="Althoff F."/>
            <person name="Araki T."/>
            <person name="Arteaga-Vazquez M."/>
            <person name="Balasubrmanian S."/>
            <person name="Bauer D."/>
            <person name="Boehm C."/>
            <person name="Briginshaw L."/>
            <person name="Caballero-Perez J."/>
            <person name="Catarino B."/>
            <person name="Chen F."/>
            <person name="Chiyoda S."/>
            <person name="Chovatia M."/>
            <person name="Davies K."/>
            <person name="Delmans M."/>
            <person name="Demura T."/>
            <person name="Dierschke T."/>
            <person name="Dolan L."/>
            <person name="Dorantes-Acosta A."/>
            <person name="Eklund D."/>
            <person name="Florent S."/>
            <person name="Flores-Sandoval E."/>
            <person name="Fujiyama A."/>
            <person name="Fukuzawa H."/>
            <person name="Galik B."/>
            <person name="Grimanelli D."/>
            <person name="Grimwood J."/>
            <person name="Grossniklaus U."/>
            <person name="Hamada T."/>
            <person name="Haseloff J."/>
            <person name="Hetherington A."/>
            <person name="Higo A."/>
            <person name="Hirakawa Y."/>
            <person name="Hundley H."/>
            <person name="Ikeda Y."/>
            <person name="Inoue K."/>
            <person name="Inoue S."/>
            <person name="Ishida S."/>
            <person name="Jia Q."/>
            <person name="Kakita M."/>
            <person name="Kanazawa T."/>
            <person name="Kawai Y."/>
            <person name="Kawashima T."/>
            <person name="Kennedy M."/>
            <person name="Kinose K."/>
            <person name="Kinoshita T."/>
            <person name="Kohara Y."/>
            <person name="Koide E."/>
            <person name="Komatsu K."/>
            <person name="Kopischke S."/>
            <person name="Kubo M."/>
            <person name="Kyozuka J."/>
            <person name="Lagercrantz U."/>
            <person name="Lin S."/>
            <person name="Lindquist E."/>
            <person name="Lipzen A."/>
            <person name="Lu C."/>
            <person name="Luna E."/>
            <person name="Martienssen R."/>
            <person name="Minamino N."/>
            <person name="Mizutani M."/>
            <person name="Mizutani M."/>
            <person name="Mochizuki N."/>
            <person name="Monte I."/>
            <person name="Mosher R."/>
            <person name="Nagasaki H."/>
            <person name="Nakagami H."/>
            <person name="Naramoto S."/>
            <person name="Nishitani K."/>
            <person name="Ohtani M."/>
            <person name="Okamoto T."/>
            <person name="Okumura M."/>
            <person name="Phillips J."/>
            <person name="Pollak B."/>
            <person name="Reinders A."/>
            <person name="Roevekamp M."/>
            <person name="Sano R."/>
            <person name="Sawa S."/>
            <person name="Schmid M."/>
            <person name="Shirakawa M."/>
            <person name="Solano R."/>
            <person name="Spunde A."/>
            <person name="Suetsugu N."/>
            <person name="Sugano S."/>
            <person name="Sugiyama A."/>
            <person name="Sun R."/>
            <person name="Suzuki Y."/>
            <person name="Takenaka M."/>
            <person name="Takezawa D."/>
            <person name="Tomogane H."/>
            <person name="Tsuzuki M."/>
            <person name="Ueda T."/>
            <person name="Umeda M."/>
            <person name="Ward J."/>
            <person name="Watanabe Y."/>
            <person name="Yazaki K."/>
            <person name="Yokoyama R."/>
            <person name="Yoshitake Y."/>
            <person name="Yotsui I."/>
            <person name="Zachgo S."/>
            <person name="Schmutz J."/>
        </authorList>
    </citation>
    <scope>NUCLEOTIDE SEQUENCE [LARGE SCALE GENOMIC DNA]</scope>
    <source>
        <strain evidence="8">cv. B-3</strain>
    </source>
</reference>
<gene>
    <name evidence="7" type="ORF">BRARA_F01886</name>
</gene>
<dbReference type="InterPro" id="IPR004332">
    <property type="entry name" value="Transposase_MuDR"/>
</dbReference>
<evidence type="ECO:0000256" key="3">
    <source>
        <dbReference type="ARBA" id="ARBA00022833"/>
    </source>
</evidence>
<dbReference type="Proteomes" id="UP000264353">
    <property type="component" value="Chromosome A6"/>
</dbReference>
<dbReference type="AlphaFoldDB" id="A0A397Z5Y8"/>
<feature type="compositionally biased region" description="Basic and acidic residues" evidence="5">
    <location>
        <begin position="25"/>
        <end position="34"/>
    </location>
</feature>
<dbReference type="PANTHER" id="PTHR31973">
    <property type="entry name" value="POLYPROTEIN, PUTATIVE-RELATED"/>
    <property type="match status" value="1"/>
</dbReference>
<evidence type="ECO:0000256" key="2">
    <source>
        <dbReference type="ARBA" id="ARBA00022771"/>
    </source>
</evidence>
<proteinExistence type="predicted"/>